<accession>A0A1T5CRJ5</accession>
<evidence type="ECO:0000256" key="2">
    <source>
        <dbReference type="SAM" id="SignalP"/>
    </source>
</evidence>
<feature type="signal peptide" evidence="2">
    <location>
        <begin position="1"/>
        <end position="27"/>
    </location>
</feature>
<keyword evidence="4" id="KW-1185">Reference proteome</keyword>
<dbReference type="RefSeq" id="WP_079638654.1">
    <property type="nucleotide sequence ID" value="NZ_FUYP01000011.1"/>
</dbReference>
<evidence type="ECO:0000256" key="1">
    <source>
        <dbReference type="SAM" id="Coils"/>
    </source>
</evidence>
<dbReference type="EMBL" id="FUYP01000011">
    <property type="protein sequence ID" value="SKB61976.1"/>
    <property type="molecule type" value="Genomic_DNA"/>
</dbReference>
<organism evidence="3 4">
    <name type="scientific">Sphingopyxis flava</name>
    <dbReference type="NCBI Taxonomy" id="1507287"/>
    <lineage>
        <taxon>Bacteria</taxon>
        <taxon>Pseudomonadati</taxon>
        <taxon>Pseudomonadota</taxon>
        <taxon>Alphaproteobacteria</taxon>
        <taxon>Sphingomonadales</taxon>
        <taxon>Sphingomonadaceae</taxon>
        <taxon>Sphingopyxis</taxon>
    </lineage>
</organism>
<proteinExistence type="predicted"/>
<sequence>MFSVLTSKIFGATTLALLMLLTLQTCRADRLADELEDQKVLTKSWKDAQKTTKQSLDDVIAALAEKNAESRERAKKLDAAKLKAEADAKRNAEAYRSTQQKIDALLRTRGTSTCVTPGDVREALAGI</sequence>
<dbReference type="AlphaFoldDB" id="A0A1T5CRJ5"/>
<keyword evidence="1" id="KW-0175">Coiled coil</keyword>
<keyword evidence="2" id="KW-0732">Signal</keyword>
<feature type="coiled-coil region" evidence="1">
    <location>
        <begin position="60"/>
        <end position="87"/>
    </location>
</feature>
<evidence type="ECO:0000313" key="4">
    <source>
        <dbReference type="Proteomes" id="UP000190044"/>
    </source>
</evidence>
<feature type="chain" id="PRO_5012256389" evidence="2">
    <location>
        <begin position="28"/>
        <end position="127"/>
    </location>
</feature>
<dbReference type="Proteomes" id="UP000190044">
    <property type="component" value="Unassembled WGS sequence"/>
</dbReference>
<name>A0A1T5CRJ5_9SPHN</name>
<gene>
    <name evidence="3" type="ORF">SAMN06295937_101148</name>
</gene>
<reference evidence="4" key="1">
    <citation type="submission" date="2017-02" db="EMBL/GenBank/DDBJ databases">
        <authorList>
            <person name="Varghese N."/>
            <person name="Submissions S."/>
        </authorList>
    </citation>
    <scope>NUCLEOTIDE SEQUENCE [LARGE SCALE GENOMIC DNA]</scope>
    <source>
        <strain evidence="4">R11H</strain>
    </source>
</reference>
<protein>
    <submittedName>
        <fullName evidence="3">Uncharacterized protein</fullName>
    </submittedName>
</protein>
<evidence type="ECO:0000313" key="3">
    <source>
        <dbReference type="EMBL" id="SKB61976.1"/>
    </source>
</evidence>